<dbReference type="EMBL" id="MVGC01000004">
    <property type="protein sequence ID" value="RJE27401.1"/>
    <property type="molecule type" value="Genomic_DNA"/>
</dbReference>
<dbReference type="CDD" id="cd22584">
    <property type="entry name" value="Rcat_RBR_unk"/>
    <property type="match status" value="1"/>
</dbReference>
<dbReference type="PROSITE" id="PS51873">
    <property type="entry name" value="TRIAD"/>
    <property type="match status" value="1"/>
</dbReference>
<dbReference type="InterPro" id="IPR002867">
    <property type="entry name" value="IBR_dom"/>
</dbReference>
<dbReference type="Pfam" id="PF01485">
    <property type="entry name" value="IBR"/>
    <property type="match status" value="1"/>
</dbReference>
<keyword evidence="11" id="KW-1185">Reference proteome</keyword>
<evidence type="ECO:0000259" key="9">
    <source>
        <dbReference type="PROSITE" id="PS51873"/>
    </source>
</evidence>
<evidence type="ECO:0000256" key="1">
    <source>
        <dbReference type="ARBA" id="ARBA00001798"/>
    </source>
</evidence>
<evidence type="ECO:0000256" key="8">
    <source>
        <dbReference type="ARBA" id="ARBA00022833"/>
    </source>
</evidence>
<name>A0A3A3ADM2_9EURO</name>
<evidence type="ECO:0000313" key="11">
    <source>
        <dbReference type="Proteomes" id="UP000266188"/>
    </source>
</evidence>
<comment type="caution">
    <text evidence="10">The sequence shown here is derived from an EMBL/GenBank/DDBJ whole genome shotgun (WGS) entry which is preliminary data.</text>
</comment>
<gene>
    <name evidence="10" type="ORF">PHISCL_00277</name>
</gene>
<dbReference type="GO" id="GO:0008270">
    <property type="term" value="F:zinc ion binding"/>
    <property type="evidence" value="ECO:0007669"/>
    <property type="project" value="UniProtKB-KW"/>
</dbReference>
<dbReference type="SUPFAM" id="SSF57850">
    <property type="entry name" value="RING/U-box"/>
    <property type="match status" value="1"/>
</dbReference>
<keyword evidence="5" id="KW-0677">Repeat</keyword>
<dbReference type="Gene3D" id="1.20.120.1750">
    <property type="match status" value="1"/>
</dbReference>
<evidence type="ECO:0000313" key="10">
    <source>
        <dbReference type="EMBL" id="RJE27401.1"/>
    </source>
</evidence>
<accession>A0A3A3ADM2</accession>
<keyword evidence="4" id="KW-0479">Metal-binding</keyword>
<evidence type="ECO:0000256" key="2">
    <source>
        <dbReference type="ARBA" id="ARBA00012251"/>
    </source>
</evidence>
<dbReference type="AlphaFoldDB" id="A0A3A3ADM2"/>
<keyword evidence="7" id="KW-0833">Ubl conjugation pathway</keyword>
<evidence type="ECO:0000256" key="7">
    <source>
        <dbReference type="ARBA" id="ARBA00022786"/>
    </source>
</evidence>
<dbReference type="EC" id="2.3.2.31" evidence="2"/>
<dbReference type="STRING" id="2070753.A0A3A3ADM2"/>
<keyword evidence="3" id="KW-0808">Transferase</keyword>
<dbReference type="GO" id="GO:0016567">
    <property type="term" value="P:protein ubiquitination"/>
    <property type="evidence" value="ECO:0007669"/>
    <property type="project" value="InterPro"/>
</dbReference>
<dbReference type="GO" id="GO:0061630">
    <property type="term" value="F:ubiquitin protein ligase activity"/>
    <property type="evidence" value="ECO:0007669"/>
    <property type="project" value="UniProtKB-EC"/>
</dbReference>
<evidence type="ECO:0000256" key="4">
    <source>
        <dbReference type="ARBA" id="ARBA00022723"/>
    </source>
</evidence>
<keyword evidence="8" id="KW-0862">Zinc</keyword>
<keyword evidence="6" id="KW-0863">Zinc-finger</keyword>
<dbReference type="PANTHER" id="PTHR11685">
    <property type="entry name" value="RBR FAMILY RING FINGER AND IBR DOMAIN-CONTAINING"/>
    <property type="match status" value="1"/>
</dbReference>
<protein>
    <recommendedName>
        <fullName evidence="2">RBR-type E3 ubiquitin transferase</fullName>
        <ecNumber evidence="2">2.3.2.31</ecNumber>
    </recommendedName>
</protein>
<dbReference type="Proteomes" id="UP000266188">
    <property type="component" value="Unassembled WGS sequence"/>
</dbReference>
<evidence type="ECO:0000256" key="5">
    <source>
        <dbReference type="ARBA" id="ARBA00022737"/>
    </source>
</evidence>
<feature type="domain" description="RING-type" evidence="9">
    <location>
        <begin position="1"/>
        <end position="163"/>
    </location>
</feature>
<dbReference type="InterPro" id="IPR044066">
    <property type="entry name" value="TRIAD_supradom"/>
</dbReference>
<dbReference type="OrthoDB" id="9977870at2759"/>
<comment type="catalytic activity">
    <reaction evidence="1">
        <text>[E2 ubiquitin-conjugating enzyme]-S-ubiquitinyl-L-cysteine + [acceptor protein]-L-lysine = [E2 ubiquitin-conjugating enzyme]-L-cysteine + [acceptor protein]-N(6)-ubiquitinyl-L-lysine.</text>
        <dbReference type="EC" id="2.3.2.31"/>
    </reaction>
</comment>
<dbReference type="InterPro" id="IPR031127">
    <property type="entry name" value="E3_UB_ligase_RBR"/>
</dbReference>
<evidence type="ECO:0000256" key="3">
    <source>
        <dbReference type="ARBA" id="ARBA00022679"/>
    </source>
</evidence>
<sequence length="436" mass="50875">MSTERLFPPRCCSREIPSEIIFAALTSKEKKQYISKSKEYTTLPAERWYCPKANCARWIHPKYIISKNASQKCPYCKTQICSTCRRFAHNYSGCGYNAELAPLLKQARRSRWQRCYHCGEMVESLGGCQHIHCRCGADFCYGCGNQWQSEACVCSTVRHVPDEYLQFDELRNEEAYLSTVIAIIEDSGREEINENRRRAHGSHLERKGESFRSKEYRKLEIDKRIKALSGFLSKANKLQQMHLINRQKEEGLAYFSRQRAEVERFNQERRELTGKQDRNLNARTQKLLSSQTAEIKQMKSAHDEEEIALVARLPRLFKHQSNAEDREMAVVTKLRGIQETEKKNLILEHTRAMREADEKNSLEREALLSSLKAEWDTEQLHARTALQSLVQGFIYDRYWFDRAVAKREDMLAKYRLQLINSRSGLEELTFVEAFGS</sequence>
<organism evidence="10 11">
    <name type="scientific">Aspergillus sclerotialis</name>
    <dbReference type="NCBI Taxonomy" id="2070753"/>
    <lineage>
        <taxon>Eukaryota</taxon>
        <taxon>Fungi</taxon>
        <taxon>Dikarya</taxon>
        <taxon>Ascomycota</taxon>
        <taxon>Pezizomycotina</taxon>
        <taxon>Eurotiomycetes</taxon>
        <taxon>Eurotiomycetidae</taxon>
        <taxon>Eurotiales</taxon>
        <taxon>Aspergillaceae</taxon>
        <taxon>Aspergillus</taxon>
        <taxon>Aspergillus subgen. Polypaecilum</taxon>
    </lineage>
</organism>
<proteinExistence type="predicted"/>
<reference evidence="11" key="1">
    <citation type="submission" date="2017-02" db="EMBL/GenBank/DDBJ databases">
        <authorList>
            <person name="Tafer H."/>
            <person name="Lopandic K."/>
        </authorList>
    </citation>
    <scope>NUCLEOTIDE SEQUENCE [LARGE SCALE GENOMIC DNA]</scope>
    <source>
        <strain evidence="11">CBS 366.77</strain>
    </source>
</reference>
<dbReference type="CDD" id="cd20335">
    <property type="entry name" value="BRcat_RBR"/>
    <property type="match status" value="1"/>
</dbReference>
<evidence type="ECO:0000256" key="6">
    <source>
        <dbReference type="ARBA" id="ARBA00022771"/>
    </source>
</evidence>